<keyword evidence="2" id="KW-1185">Reference proteome</keyword>
<dbReference type="AlphaFoldDB" id="A0A2I0UG61"/>
<dbReference type="Proteomes" id="UP000233556">
    <property type="component" value="Unassembled WGS sequence"/>
</dbReference>
<accession>A0A2I0UG61</accession>
<evidence type="ECO:0000313" key="2">
    <source>
        <dbReference type="Proteomes" id="UP000233556"/>
    </source>
</evidence>
<protein>
    <submittedName>
        <fullName evidence="1">Uncharacterized protein</fullName>
    </submittedName>
</protein>
<reference evidence="2" key="1">
    <citation type="submission" date="2017-11" db="EMBL/GenBank/DDBJ databases">
        <authorList>
            <person name="Lima N.C."/>
            <person name="Parody-Merino A.M."/>
            <person name="Battley P.F."/>
            <person name="Fidler A.E."/>
            <person name="Prosdocimi F."/>
        </authorList>
    </citation>
    <scope>NUCLEOTIDE SEQUENCE [LARGE SCALE GENOMIC DNA]</scope>
</reference>
<proteinExistence type="predicted"/>
<gene>
    <name evidence="1" type="ORF">llap_4676</name>
</gene>
<sequence>MAKCCNGKHLRYKDREILVDFLAILPSSLLSTPMPGPGLKLEKENVNEAVLDKVTFLLTLIDFAGMVNGDD</sequence>
<organism evidence="1 2">
    <name type="scientific">Limosa lapponica baueri</name>
    <dbReference type="NCBI Taxonomy" id="1758121"/>
    <lineage>
        <taxon>Eukaryota</taxon>
        <taxon>Metazoa</taxon>
        <taxon>Chordata</taxon>
        <taxon>Craniata</taxon>
        <taxon>Vertebrata</taxon>
        <taxon>Euteleostomi</taxon>
        <taxon>Archelosauria</taxon>
        <taxon>Archosauria</taxon>
        <taxon>Dinosauria</taxon>
        <taxon>Saurischia</taxon>
        <taxon>Theropoda</taxon>
        <taxon>Coelurosauria</taxon>
        <taxon>Aves</taxon>
        <taxon>Neognathae</taxon>
        <taxon>Neoaves</taxon>
        <taxon>Charadriiformes</taxon>
        <taxon>Scolopacidae</taxon>
        <taxon>Limosa</taxon>
    </lineage>
</organism>
<name>A0A2I0UG61_LIMLA</name>
<dbReference type="EMBL" id="KZ505787">
    <property type="protein sequence ID" value="PKU45022.1"/>
    <property type="molecule type" value="Genomic_DNA"/>
</dbReference>
<reference evidence="2" key="2">
    <citation type="submission" date="2017-12" db="EMBL/GenBank/DDBJ databases">
        <title>Genome sequence of the Bar-tailed Godwit (Limosa lapponica baueri).</title>
        <authorList>
            <person name="Lima N.C.B."/>
            <person name="Parody-Merino A.M."/>
            <person name="Battley P.F."/>
            <person name="Fidler A.E."/>
            <person name="Prosdocimi F."/>
        </authorList>
    </citation>
    <scope>NUCLEOTIDE SEQUENCE [LARGE SCALE GENOMIC DNA]</scope>
</reference>
<evidence type="ECO:0000313" key="1">
    <source>
        <dbReference type="EMBL" id="PKU45022.1"/>
    </source>
</evidence>